<evidence type="ECO:0000256" key="11">
    <source>
        <dbReference type="ARBA" id="ARBA00023306"/>
    </source>
</evidence>
<keyword evidence="15" id="KW-1185">Reference proteome</keyword>
<protein>
    <submittedName>
        <fullName evidence="16">THAP domain-containing protein 6-like isoform X1</fullName>
    </submittedName>
</protein>
<evidence type="ECO:0000256" key="2">
    <source>
        <dbReference type="ARBA" id="ARBA00006177"/>
    </source>
</evidence>
<gene>
    <name evidence="16" type="primary">LOC108622239</name>
</gene>
<comment type="subcellular location">
    <subcellularLocation>
        <location evidence="1">Nucleus</location>
        <location evidence="1">Nucleoplasm</location>
    </subcellularLocation>
</comment>
<evidence type="ECO:0000256" key="7">
    <source>
        <dbReference type="ARBA" id="ARBA00023054"/>
    </source>
</evidence>
<dbReference type="RefSeq" id="XP_017875467.1">
    <property type="nucleotide sequence ID" value="XM_018019978.2"/>
</dbReference>
<dbReference type="Proteomes" id="UP000694925">
    <property type="component" value="Unplaced"/>
</dbReference>
<keyword evidence="7" id="KW-0175">Coiled coil</keyword>
<keyword evidence="10" id="KW-0539">Nucleus</keyword>
<dbReference type="PROSITE" id="PS50950">
    <property type="entry name" value="ZF_THAP"/>
    <property type="match status" value="1"/>
</dbReference>
<dbReference type="GeneID" id="108622239"/>
<keyword evidence="11" id="KW-0131">Cell cycle</keyword>
<name>A0AAJ7N3S8_9HYME</name>
<organism evidence="15 16">
    <name type="scientific">Ceratina calcarata</name>
    <dbReference type="NCBI Taxonomy" id="156304"/>
    <lineage>
        <taxon>Eukaryota</taxon>
        <taxon>Metazoa</taxon>
        <taxon>Ecdysozoa</taxon>
        <taxon>Arthropoda</taxon>
        <taxon>Hexapoda</taxon>
        <taxon>Insecta</taxon>
        <taxon>Pterygota</taxon>
        <taxon>Neoptera</taxon>
        <taxon>Endopterygota</taxon>
        <taxon>Hymenoptera</taxon>
        <taxon>Apocrita</taxon>
        <taxon>Aculeata</taxon>
        <taxon>Apoidea</taxon>
        <taxon>Anthophila</taxon>
        <taxon>Apidae</taxon>
        <taxon>Ceratina</taxon>
        <taxon>Zadontomerus</taxon>
    </lineage>
</organism>
<feature type="compositionally biased region" description="Polar residues" evidence="13">
    <location>
        <begin position="271"/>
        <end position="288"/>
    </location>
</feature>
<evidence type="ECO:0000313" key="16">
    <source>
        <dbReference type="RefSeq" id="XP_017875467.1"/>
    </source>
</evidence>
<evidence type="ECO:0000256" key="5">
    <source>
        <dbReference type="ARBA" id="ARBA00022833"/>
    </source>
</evidence>
<keyword evidence="3" id="KW-0479">Metal-binding</keyword>
<dbReference type="Pfam" id="PF05485">
    <property type="entry name" value="THAP"/>
    <property type="match status" value="1"/>
</dbReference>
<keyword evidence="9" id="KW-0804">Transcription</keyword>
<dbReference type="PANTHER" id="PTHR46600:SF1">
    <property type="entry name" value="THAP DOMAIN-CONTAINING PROTEIN 1"/>
    <property type="match status" value="1"/>
</dbReference>
<evidence type="ECO:0000256" key="12">
    <source>
        <dbReference type="PROSITE-ProRule" id="PRU00309"/>
    </source>
</evidence>
<dbReference type="InterPro" id="IPR026516">
    <property type="entry name" value="THAP1/10"/>
</dbReference>
<evidence type="ECO:0000256" key="8">
    <source>
        <dbReference type="ARBA" id="ARBA00023125"/>
    </source>
</evidence>
<dbReference type="SMART" id="SM00692">
    <property type="entry name" value="DM3"/>
    <property type="match status" value="1"/>
</dbReference>
<proteinExistence type="inferred from homology"/>
<dbReference type="SUPFAM" id="SSF57716">
    <property type="entry name" value="Glucocorticoid receptor-like (DNA-binding domain)"/>
    <property type="match status" value="1"/>
</dbReference>
<dbReference type="AlphaFoldDB" id="A0AAJ7N3S8"/>
<dbReference type="GO" id="GO:0008270">
    <property type="term" value="F:zinc ion binding"/>
    <property type="evidence" value="ECO:0007669"/>
    <property type="project" value="UniProtKB-KW"/>
</dbReference>
<dbReference type="GO" id="GO:0005654">
    <property type="term" value="C:nucleoplasm"/>
    <property type="evidence" value="ECO:0007669"/>
    <property type="project" value="UniProtKB-SubCell"/>
</dbReference>
<accession>A0AAJ7N3S8</accession>
<keyword evidence="4 12" id="KW-0863">Zinc-finger</keyword>
<evidence type="ECO:0000256" key="10">
    <source>
        <dbReference type="ARBA" id="ARBA00023242"/>
    </source>
</evidence>
<keyword evidence="8 12" id="KW-0238">DNA-binding</keyword>
<dbReference type="SMART" id="SM00980">
    <property type="entry name" value="THAP"/>
    <property type="match status" value="1"/>
</dbReference>
<dbReference type="PANTHER" id="PTHR46600">
    <property type="entry name" value="THAP DOMAIN-CONTAINING"/>
    <property type="match status" value="1"/>
</dbReference>
<feature type="domain" description="THAP-type" evidence="14">
    <location>
        <begin position="1"/>
        <end position="93"/>
    </location>
</feature>
<dbReference type="KEGG" id="ccal:108622239"/>
<keyword evidence="6" id="KW-0805">Transcription regulation</keyword>
<evidence type="ECO:0000256" key="9">
    <source>
        <dbReference type="ARBA" id="ARBA00023163"/>
    </source>
</evidence>
<feature type="region of interest" description="Disordered" evidence="13">
    <location>
        <begin position="268"/>
        <end position="288"/>
    </location>
</feature>
<dbReference type="GO" id="GO:0043565">
    <property type="term" value="F:sequence-specific DNA binding"/>
    <property type="evidence" value="ECO:0007669"/>
    <property type="project" value="InterPro"/>
</dbReference>
<evidence type="ECO:0000256" key="13">
    <source>
        <dbReference type="SAM" id="MobiDB-lite"/>
    </source>
</evidence>
<evidence type="ECO:0000256" key="6">
    <source>
        <dbReference type="ARBA" id="ARBA00023015"/>
    </source>
</evidence>
<evidence type="ECO:0000256" key="4">
    <source>
        <dbReference type="ARBA" id="ARBA00022771"/>
    </source>
</evidence>
<evidence type="ECO:0000256" key="1">
    <source>
        <dbReference type="ARBA" id="ARBA00004642"/>
    </source>
</evidence>
<evidence type="ECO:0000259" key="14">
    <source>
        <dbReference type="PROSITE" id="PS50950"/>
    </source>
</evidence>
<sequence>MGLYCIVNDCKSTQYRRVNEENEVNVPLFNRFPTDTLLREKWVEALRTLNNQENASNRAQAGKVCAMHFSNECIERRGSSQYRLKPNSVPSIFPRNNSTHSHLTDVSNMEPTLEDCATEQASTSTSLMPAHFCEFKCEFIKEEVMDSEAEKSVDEYLIGINNDVSETDEHTGNAIYATPQKSIRYPGDISTLKVENMTPATLRKCVRVLKKSCEKKSEVIKKLRTQTRRQKKRIASLKILLHELRNKYNLRVQYSSAHKPLLHCNEDKSSADGNYNPTDTTSVLTISS</sequence>
<evidence type="ECO:0000313" key="15">
    <source>
        <dbReference type="Proteomes" id="UP000694925"/>
    </source>
</evidence>
<evidence type="ECO:0000256" key="3">
    <source>
        <dbReference type="ARBA" id="ARBA00022723"/>
    </source>
</evidence>
<dbReference type="InterPro" id="IPR006612">
    <property type="entry name" value="THAP_Znf"/>
</dbReference>
<keyword evidence="5" id="KW-0862">Zinc</keyword>
<reference evidence="16" key="1">
    <citation type="submission" date="2025-08" db="UniProtKB">
        <authorList>
            <consortium name="RefSeq"/>
        </authorList>
    </citation>
    <scope>IDENTIFICATION</scope>
    <source>
        <tissue evidence="16">Whole body</tissue>
    </source>
</reference>
<comment type="similarity">
    <text evidence="2">Belongs to the THAP1 family.</text>
</comment>